<dbReference type="AlphaFoldDB" id="A0A7W7M9L6"/>
<keyword evidence="2" id="KW-1185">Reference proteome</keyword>
<gene>
    <name evidence="1" type="ORF">BJY16_005573</name>
</gene>
<accession>A0A7W7M9L6</accession>
<name>A0A7W7M9L6_9ACTN</name>
<comment type="caution">
    <text evidence="1">The sequence shown here is derived from an EMBL/GenBank/DDBJ whole genome shotgun (WGS) entry which is preliminary data.</text>
</comment>
<evidence type="ECO:0000313" key="1">
    <source>
        <dbReference type="EMBL" id="MBB4742114.1"/>
    </source>
</evidence>
<dbReference type="RefSeq" id="WP_185042525.1">
    <property type="nucleotide sequence ID" value="NZ_BAABFG010000005.1"/>
</dbReference>
<protein>
    <recommendedName>
        <fullName evidence="3">TetR family transcriptional regulator</fullName>
    </recommendedName>
</protein>
<proteinExistence type="predicted"/>
<reference evidence="1 2" key="1">
    <citation type="submission" date="2020-08" db="EMBL/GenBank/DDBJ databases">
        <title>Sequencing the genomes of 1000 actinobacteria strains.</title>
        <authorList>
            <person name="Klenk H.-P."/>
        </authorList>
    </citation>
    <scope>NUCLEOTIDE SEQUENCE [LARGE SCALE GENOMIC DNA]</scope>
    <source>
        <strain evidence="1 2">DSM 45809</strain>
    </source>
</reference>
<dbReference type="EMBL" id="JACHNB010000001">
    <property type="protein sequence ID" value="MBB4742114.1"/>
    <property type="molecule type" value="Genomic_DNA"/>
</dbReference>
<dbReference type="Gene3D" id="1.10.357.10">
    <property type="entry name" value="Tetracycline Repressor, domain 2"/>
    <property type="match status" value="1"/>
</dbReference>
<organism evidence="1 2">
    <name type="scientific">Actinoplanes octamycinicus</name>
    <dbReference type="NCBI Taxonomy" id="135948"/>
    <lineage>
        <taxon>Bacteria</taxon>
        <taxon>Bacillati</taxon>
        <taxon>Actinomycetota</taxon>
        <taxon>Actinomycetes</taxon>
        <taxon>Micromonosporales</taxon>
        <taxon>Micromonosporaceae</taxon>
        <taxon>Actinoplanes</taxon>
    </lineage>
</organism>
<dbReference type="Proteomes" id="UP000546162">
    <property type="component" value="Unassembled WGS sequence"/>
</dbReference>
<sequence>MLERGGTAGTLRADLPTAWMVSVFYQVVHGSAEEITAGRLAEDVGADRISTTVLAAFACPGERRQEPAAS</sequence>
<evidence type="ECO:0008006" key="3">
    <source>
        <dbReference type="Google" id="ProtNLM"/>
    </source>
</evidence>
<evidence type="ECO:0000313" key="2">
    <source>
        <dbReference type="Proteomes" id="UP000546162"/>
    </source>
</evidence>